<dbReference type="InterPro" id="IPR048889">
    <property type="entry name" value="NSUN5_RCM1_N"/>
</dbReference>
<name>A0A9W7SW43_9PEZI</name>
<feature type="binding site" evidence="5">
    <location>
        <position position="305"/>
    </location>
    <ligand>
        <name>S-adenosyl-L-methionine</name>
        <dbReference type="ChEBI" id="CHEBI:59789"/>
    </ligand>
</feature>
<dbReference type="PROSITE" id="PS51686">
    <property type="entry name" value="SAM_MT_RSMB_NOP"/>
    <property type="match status" value="1"/>
</dbReference>
<keyword evidence="9" id="KW-1185">Reference proteome</keyword>
<dbReference type="EMBL" id="RIBY02000890">
    <property type="protein sequence ID" value="KAH9836012.1"/>
    <property type="molecule type" value="Genomic_DNA"/>
</dbReference>
<dbReference type="Pfam" id="PF01189">
    <property type="entry name" value="Methyltr_RsmB-F"/>
    <property type="match status" value="1"/>
</dbReference>
<evidence type="ECO:0000256" key="5">
    <source>
        <dbReference type="PROSITE-ProRule" id="PRU01023"/>
    </source>
</evidence>
<evidence type="ECO:0000259" key="7">
    <source>
        <dbReference type="PROSITE" id="PS51686"/>
    </source>
</evidence>
<evidence type="ECO:0000256" key="6">
    <source>
        <dbReference type="SAM" id="MobiDB-lite"/>
    </source>
</evidence>
<dbReference type="GO" id="GO:0070475">
    <property type="term" value="P:rRNA base methylation"/>
    <property type="evidence" value="ECO:0007669"/>
    <property type="project" value="TreeGrafter"/>
</dbReference>
<dbReference type="Proteomes" id="UP001138500">
    <property type="component" value="Unassembled WGS sequence"/>
</dbReference>
<dbReference type="SUPFAM" id="SSF53335">
    <property type="entry name" value="S-adenosyl-L-methionine-dependent methyltransferases"/>
    <property type="match status" value="1"/>
</dbReference>
<keyword evidence="3 5" id="KW-0949">S-adenosyl-L-methionine</keyword>
<dbReference type="PRINTS" id="PR02008">
    <property type="entry name" value="RCMTFAMILY"/>
</dbReference>
<dbReference type="Pfam" id="PF21148">
    <property type="entry name" value="NSUN5_fdxn-like"/>
    <property type="match status" value="1"/>
</dbReference>
<dbReference type="Gene3D" id="3.40.50.150">
    <property type="entry name" value="Vaccinia Virus protein VP39"/>
    <property type="match status" value="1"/>
</dbReference>
<dbReference type="GO" id="GO:0008173">
    <property type="term" value="F:RNA methyltransferase activity"/>
    <property type="evidence" value="ECO:0007669"/>
    <property type="project" value="InterPro"/>
</dbReference>
<evidence type="ECO:0000256" key="3">
    <source>
        <dbReference type="ARBA" id="ARBA00022691"/>
    </source>
</evidence>
<dbReference type="InterPro" id="IPR049561">
    <property type="entry name" value="NSUN5_7_fdxn-like"/>
</dbReference>
<evidence type="ECO:0000256" key="4">
    <source>
        <dbReference type="ARBA" id="ARBA00022884"/>
    </source>
</evidence>
<dbReference type="PANTHER" id="PTHR22807:SF4">
    <property type="entry name" value="28S RRNA (CYTOSINE-C(5))-METHYLTRANSFERASE"/>
    <property type="match status" value="1"/>
</dbReference>
<dbReference type="PANTHER" id="PTHR22807">
    <property type="entry name" value="NOP2 YEAST -RELATED NOL1/NOP2/FMU SUN DOMAIN-CONTAINING"/>
    <property type="match status" value="1"/>
</dbReference>
<evidence type="ECO:0000256" key="1">
    <source>
        <dbReference type="ARBA" id="ARBA00022603"/>
    </source>
</evidence>
<feature type="domain" description="SAM-dependent MTase RsmB/NOP-type" evidence="7">
    <location>
        <begin position="139"/>
        <end position="514"/>
    </location>
</feature>
<feature type="binding site" evidence="5">
    <location>
        <position position="276"/>
    </location>
    <ligand>
        <name>S-adenosyl-L-methionine</name>
        <dbReference type="ChEBI" id="CHEBI:59789"/>
    </ligand>
</feature>
<comment type="caution">
    <text evidence="5">Lacks conserved residue(s) required for the propagation of feature annotation.</text>
</comment>
<keyword evidence="1 5" id="KW-0489">Methyltransferase</keyword>
<reference evidence="8 9" key="2">
    <citation type="journal article" date="2021" name="Curr. Genet.">
        <title>Genetic response to nitrogen starvation in the aggressive Eucalyptus foliar pathogen Teratosphaeria destructans.</title>
        <authorList>
            <person name="Havenga M."/>
            <person name="Wingfield B.D."/>
            <person name="Wingfield M.J."/>
            <person name="Dreyer L.L."/>
            <person name="Roets F."/>
            <person name="Aylward J."/>
        </authorList>
    </citation>
    <scope>NUCLEOTIDE SEQUENCE [LARGE SCALE GENOMIC DNA]</scope>
    <source>
        <strain evidence="8">CMW44962</strain>
    </source>
</reference>
<dbReference type="InterPro" id="IPR029063">
    <property type="entry name" value="SAM-dependent_MTases_sf"/>
</dbReference>
<gene>
    <name evidence="8" type="ORF">Tdes44962_MAKER01931</name>
</gene>
<dbReference type="GO" id="GO:0005730">
    <property type="term" value="C:nucleolus"/>
    <property type="evidence" value="ECO:0007669"/>
    <property type="project" value="TreeGrafter"/>
</dbReference>
<keyword evidence="2 5" id="KW-0808">Transferase</keyword>
<accession>A0A9W7SW43</accession>
<dbReference type="GO" id="GO:0003723">
    <property type="term" value="F:RNA binding"/>
    <property type="evidence" value="ECO:0007669"/>
    <property type="project" value="UniProtKB-UniRule"/>
</dbReference>
<reference evidence="8 9" key="1">
    <citation type="journal article" date="2018" name="IMA Fungus">
        <title>IMA Genome-F 10: Nine draft genome sequences of Claviceps purpurea s.lat., including C. arundinis, C. humidiphila, and C. cf. spartinae, pseudomolecules for the pitch canker pathogen Fusarium circinatum, draft genome of Davidsoniella eucalypti, Grosmannia galeiformis, Quambalaria eucalypti, and Teratosphaeria destructans.</title>
        <authorList>
            <person name="Wingfield B.D."/>
            <person name="Liu M."/>
            <person name="Nguyen H.D."/>
            <person name="Lane F.A."/>
            <person name="Morgan S.W."/>
            <person name="De Vos L."/>
            <person name="Wilken P.M."/>
            <person name="Duong T.A."/>
            <person name="Aylward J."/>
            <person name="Coetzee M.P."/>
            <person name="Dadej K."/>
            <person name="De Beer Z.W."/>
            <person name="Findlay W."/>
            <person name="Havenga M."/>
            <person name="Kolarik M."/>
            <person name="Menzies J.G."/>
            <person name="Naidoo K."/>
            <person name="Pochopski O."/>
            <person name="Shoukouhi P."/>
            <person name="Santana Q.C."/>
            <person name="Seifert K.A."/>
            <person name="Soal N."/>
            <person name="Steenkamp E.T."/>
            <person name="Tatham C.T."/>
            <person name="van der Nest M.A."/>
            <person name="Wingfield M.J."/>
        </authorList>
    </citation>
    <scope>NUCLEOTIDE SEQUENCE [LARGE SCALE GENOMIC DNA]</scope>
    <source>
        <strain evidence="8">CMW44962</strain>
    </source>
</reference>
<dbReference type="InterPro" id="IPR001678">
    <property type="entry name" value="MeTrfase_RsmB-F_NOP2_dom"/>
</dbReference>
<proteinExistence type="inferred from homology"/>
<feature type="compositionally biased region" description="Polar residues" evidence="6">
    <location>
        <begin position="365"/>
        <end position="376"/>
    </location>
</feature>
<keyword evidence="4 5" id="KW-0694">RNA-binding</keyword>
<dbReference type="InterPro" id="IPR049560">
    <property type="entry name" value="MeTrfase_RsmB-F_NOP2_cat"/>
</dbReference>
<evidence type="ECO:0000256" key="2">
    <source>
        <dbReference type="ARBA" id="ARBA00022679"/>
    </source>
</evidence>
<evidence type="ECO:0000313" key="8">
    <source>
        <dbReference type="EMBL" id="KAH9836012.1"/>
    </source>
</evidence>
<dbReference type="FunFam" id="3.30.70.1170:FF:000006">
    <property type="entry name" value="NOL1/NOP2/Sun domain family protein"/>
    <property type="match status" value="1"/>
</dbReference>
<organism evidence="8 9">
    <name type="scientific">Teratosphaeria destructans</name>
    <dbReference type="NCBI Taxonomy" id="418781"/>
    <lineage>
        <taxon>Eukaryota</taxon>
        <taxon>Fungi</taxon>
        <taxon>Dikarya</taxon>
        <taxon>Ascomycota</taxon>
        <taxon>Pezizomycotina</taxon>
        <taxon>Dothideomycetes</taxon>
        <taxon>Dothideomycetidae</taxon>
        <taxon>Mycosphaerellales</taxon>
        <taxon>Teratosphaeriaceae</taxon>
        <taxon>Teratosphaeria</taxon>
    </lineage>
</organism>
<comment type="caution">
    <text evidence="8">The sequence shown here is derived from an EMBL/GenBank/DDBJ whole genome shotgun (WGS) entry which is preliminary data.</text>
</comment>
<dbReference type="OrthoDB" id="435282at2759"/>
<sequence>MSLYHEAAGVLESARTSGSSIKTLVYGRKTWKSDPKTLFALSTEAAKWSEVLSEVVKDSGILTFEKALSPSLAVALVHDFFLAKKGIALPASHGLHVAVARHKVRLSAELTKARLRRGSATLDALRERINVQAVGQCNEQDAVRPKHPRWIRVNVLKTSLDEQLNLTFSEYARVDNIAEVVKSARDQKPLYIDEHIPDLVAVPAHVDVTSSKSYRNGSLILQDKASCFPAYLLSPTAADGGLIDATAAPGNKTTHLAAILSKTCKDRPVGNLIACEKNEPRSQTLLKMVKIAGGEDIITVKAKQDFMKLNPHAKEFANVTALLLDPSCSGSGIIGRDEGGINVHLPGVEAAYPAAKAKKRKRGQSAIQPQDANVSAETEEETPDQIPEDKVKLQQRLENLSCFQLRMVQRAMAFPAARRITYSTCSIHAEENEQVVMKALASDVAKDRGWRIMRRAEQVDGMSRWHRRGWKEACRLNGEEADADVDEVADACIRCEKGSEDGTMGFFVAGFVRDDVVGLQSDSAGSNLEPEVDENKQESDEEWEGFGDD</sequence>
<feature type="binding site" evidence="5">
    <location>
        <position position="325"/>
    </location>
    <ligand>
        <name>S-adenosyl-L-methionine</name>
        <dbReference type="ChEBI" id="CHEBI:59789"/>
    </ligand>
</feature>
<dbReference type="AlphaFoldDB" id="A0A9W7SW43"/>
<dbReference type="Gene3D" id="3.30.70.1170">
    <property type="entry name" value="Sun protein, domain 3"/>
    <property type="match status" value="1"/>
</dbReference>
<dbReference type="Pfam" id="PF21153">
    <property type="entry name" value="NSUN5_N"/>
    <property type="match status" value="1"/>
</dbReference>
<feature type="region of interest" description="Disordered" evidence="6">
    <location>
        <begin position="520"/>
        <end position="549"/>
    </location>
</feature>
<comment type="similarity">
    <text evidence="5">Belongs to the class I-like SAM-binding methyltransferase superfamily. RsmB/NOP family.</text>
</comment>
<feature type="active site" description="Nucleophile" evidence="5">
    <location>
        <position position="425"/>
    </location>
</feature>
<feature type="compositionally biased region" description="Acidic residues" evidence="6">
    <location>
        <begin position="539"/>
        <end position="549"/>
    </location>
</feature>
<protein>
    <submittedName>
        <fullName evidence="8">25S rRNA (Cytosine-C(5))-methyltransferase rcm1</fullName>
    </submittedName>
</protein>
<feature type="region of interest" description="Disordered" evidence="6">
    <location>
        <begin position="360"/>
        <end position="388"/>
    </location>
</feature>
<evidence type="ECO:0000313" key="9">
    <source>
        <dbReference type="Proteomes" id="UP001138500"/>
    </source>
</evidence>
<dbReference type="InterPro" id="IPR023267">
    <property type="entry name" value="RCMT"/>
</dbReference>